<dbReference type="Pfam" id="PF02620">
    <property type="entry name" value="YceD"/>
    <property type="match status" value="1"/>
</dbReference>
<reference evidence="2" key="1">
    <citation type="submission" date="2020-05" db="EMBL/GenBank/DDBJ databases">
        <authorList>
            <person name="Chiriac C."/>
            <person name="Salcher M."/>
            <person name="Ghai R."/>
            <person name="Kavagutti S V."/>
        </authorList>
    </citation>
    <scope>NUCLEOTIDE SEQUENCE</scope>
</reference>
<dbReference type="PANTHER" id="PTHR34374">
    <property type="entry name" value="LARGE RIBOSOMAL RNA SUBUNIT ACCUMULATION PROTEIN YCED HOMOLOG 1, CHLOROPLASTIC"/>
    <property type="match status" value="1"/>
</dbReference>
<sequence>MATDPFVVGVARLRRQLGAVDQCAVHGVFDPSGELKAPSPGEADVPAGDEVTFVGTIESIPNGVVVSGDVTGRWEGPCRRCAERVTGEIDVPVRERYLEGLDPSDEEAYPLVGDLVDLGPMVRDAIVLELPLAPLCSEACKGLCSQCGKDLNVGPCGCEDPIDPRWARLDVLRPSE</sequence>
<gene>
    <name evidence="1" type="ORF">UFOPK3164_01287</name>
    <name evidence="2" type="ORF">UFOPK3427_00323</name>
    <name evidence="3" type="ORF">UFOPK4112_01857</name>
</gene>
<protein>
    <submittedName>
        <fullName evidence="2">Unannotated protein</fullName>
    </submittedName>
</protein>
<dbReference type="InterPro" id="IPR003772">
    <property type="entry name" value="YceD"/>
</dbReference>
<dbReference type="EMBL" id="CAFBPM010000036">
    <property type="protein sequence ID" value="CAB5032693.1"/>
    <property type="molecule type" value="Genomic_DNA"/>
</dbReference>
<dbReference type="EMBL" id="CAFABE010000067">
    <property type="protein sequence ID" value="CAB4831956.1"/>
    <property type="molecule type" value="Genomic_DNA"/>
</dbReference>
<dbReference type="EMBL" id="CAFBLT010000001">
    <property type="protein sequence ID" value="CAB4863216.1"/>
    <property type="molecule type" value="Genomic_DNA"/>
</dbReference>
<evidence type="ECO:0000313" key="1">
    <source>
        <dbReference type="EMBL" id="CAB4831956.1"/>
    </source>
</evidence>
<dbReference type="AlphaFoldDB" id="A0A6J7CYW1"/>
<name>A0A6J7CYW1_9ZZZZ</name>
<evidence type="ECO:0000313" key="2">
    <source>
        <dbReference type="EMBL" id="CAB4863216.1"/>
    </source>
</evidence>
<proteinExistence type="predicted"/>
<dbReference type="PANTHER" id="PTHR34374:SF1">
    <property type="entry name" value="LARGE RIBOSOMAL RNA SUBUNIT ACCUMULATION PROTEIN YCED HOMOLOG 1, CHLOROPLASTIC"/>
    <property type="match status" value="1"/>
</dbReference>
<organism evidence="2">
    <name type="scientific">freshwater metagenome</name>
    <dbReference type="NCBI Taxonomy" id="449393"/>
    <lineage>
        <taxon>unclassified sequences</taxon>
        <taxon>metagenomes</taxon>
        <taxon>ecological metagenomes</taxon>
    </lineage>
</organism>
<accession>A0A6J7CYW1</accession>
<evidence type="ECO:0000313" key="3">
    <source>
        <dbReference type="EMBL" id="CAB5032693.1"/>
    </source>
</evidence>